<dbReference type="Proteomes" id="UP000037923">
    <property type="component" value="Unassembled WGS sequence"/>
</dbReference>
<dbReference type="EMBL" id="LGTL01000035">
    <property type="protein sequence ID" value="KPA73507.1"/>
    <property type="molecule type" value="Genomic_DNA"/>
</dbReference>
<gene>
    <name evidence="1" type="ORF">ABB37_09823</name>
</gene>
<dbReference type="VEuPathDB" id="TriTrypDB:LpyrH10_35_0380"/>
<comment type="caution">
    <text evidence="1">The sequence shown here is derived from an EMBL/GenBank/DDBJ whole genome shotgun (WGS) entry which is preliminary data.</text>
</comment>
<protein>
    <submittedName>
        <fullName evidence="1">Uncharacterized protein</fullName>
    </submittedName>
</protein>
<dbReference type="RefSeq" id="XP_015651946.1">
    <property type="nucleotide sequence ID" value="XM_015809464.1"/>
</dbReference>
<sequence>MGFLGVAHPVKHRHLSLSVTLRLLEAMWVARERTTAEKTRLRQFFFEWLRTQAADVAEAKALGVNILDTCQLNLHHPECRALLLILRGYVPEEIVHVWRRRLTQLQLPAQVSPTTLLDKMPYEDFFAHVRAVCPEKSIANMLQLRFTLYRHCDSTDFQVTLSEVFQDDSYFVRLLKLQWLQEVEAFTLLAIEGIREVADEKRNVVSLVKAMNVMRRLDPALGDEVVHKYISQGCQKPVIDVATADEGTMVHLNEMLARFRSTVLLRRCSPEDAVA</sequence>
<evidence type="ECO:0000313" key="1">
    <source>
        <dbReference type="EMBL" id="KPA73507.1"/>
    </source>
</evidence>
<dbReference type="AlphaFoldDB" id="A0A0M9FPR8"/>
<organism evidence="1 2">
    <name type="scientific">Leptomonas pyrrhocoris</name>
    <name type="common">Firebug parasite</name>
    <dbReference type="NCBI Taxonomy" id="157538"/>
    <lineage>
        <taxon>Eukaryota</taxon>
        <taxon>Discoba</taxon>
        <taxon>Euglenozoa</taxon>
        <taxon>Kinetoplastea</taxon>
        <taxon>Metakinetoplastina</taxon>
        <taxon>Trypanosomatida</taxon>
        <taxon>Trypanosomatidae</taxon>
        <taxon>Leishmaniinae</taxon>
        <taxon>Leptomonas</taxon>
    </lineage>
</organism>
<dbReference type="GO" id="GO:0005737">
    <property type="term" value="C:cytoplasm"/>
    <property type="evidence" value="ECO:0007669"/>
    <property type="project" value="TreeGrafter"/>
</dbReference>
<dbReference type="GeneID" id="26910106"/>
<dbReference type="OrthoDB" id="261426at2759"/>
<keyword evidence="2" id="KW-1185">Reference proteome</keyword>
<evidence type="ECO:0000313" key="2">
    <source>
        <dbReference type="Proteomes" id="UP000037923"/>
    </source>
</evidence>
<dbReference type="PANTHER" id="PTHR16306:SF0">
    <property type="entry name" value="TRANSLIN-ASSOCIATED FACTOR X-INTERACTING PROTEIN 1"/>
    <property type="match status" value="1"/>
</dbReference>
<dbReference type="PANTHER" id="PTHR16306">
    <property type="entry name" value="TRANSLIN-ASSOCIATED FACTOR X-INTERACTING PROTEIN 1"/>
    <property type="match status" value="1"/>
</dbReference>
<name>A0A0M9FPR8_LEPPY</name>
<reference evidence="1 2" key="1">
    <citation type="submission" date="2015-07" db="EMBL/GenBank/DDBJ databases">
        <title>High-quality genome of monoxenous trypanosomatid Leptomonas pyrrhocoris.</title>
        <authorList>
            <person name="Flegontov P."/>
            <person name="Butenko A."/>
            <person name="Firsov S."/>
            <person name="Vlcek C."/>
            <person name="Logacheva M.D."/>
            <person name="Field M."/>
            <person name="Filatov D."/>
            <person name="Flegontova O."/>
            <person name="Gerasimov E."/>
            <person name="Jackson A.P."/>
            <person name="Kelly S."/>
            <person name="Opperdoes F."/>
            <person name="O'Reilly A."/>
            <person name="Votypka J."/>
            <person name="Yurchenko V."/>
            <person name="Lukes J."/>
        </authorList>
    </citation>
    <scope>NUCLEOTIDE SEQUENCE [LARGE SCALE GENOMIC DNA]</scope>
    <source>
        <strain evidence="1">H10</strain>
    </source>
</reference>
<proteinExistence type="predicted"/>
<accession>A0A0M9FPR8</accession>